<sequence>MAESRANRTNENGVWRYLDQSDAELVCLSHFDYPIEAVDDFIDGLHGVTLPEETIVLLRGMRHDALQAYIGKNIALMEAHLRGLHMACRAAGMLDAARIGVKFKRGRKPNTPGPVRKAIAKLLAKSPELKNPDLWKAIEAKPPRGWQVFDNRVGRYIEGPKAGPHMNMSYARFCTVASEERKKRNG</sequence>
<dbReference type="EMBL" id="CR555306">
    <property type="protein sequence ID" value="CAI07636.1"/>
    <property type="molecule type" value="Genomic_DNA"/>
</dbReference>
<dbReference type="OrthoDB" id="9182637at2"/>
<keyword evidence="2" id="KW-1185">Reference proteome</keyword>
<dbReference type="Proteomes" id="UP000006552">
    <property type="component" value="Chromosome"/>
</dbReference>
<proteinExistence type="predicted"/>
<dbReference type="STRING" id="76114.ebA2688"/>
<evidence type="ECO:0000313" key="2">
    <source>
        <dbReference type="Proteomes" id="UP000006552"/>
    </source>
</evidence>
<reference evidence="1 2" key="1">
    <citation type="journal article" date="2005" name="Arch. Microbiol.">
        <title>The genome sequence of an anaerobic aromatic-degrading denitrifying bacterium, strain EbN1.</title>
        <authorList>
            <person name="Rabus R."/>
            <person name="Kube M."/>
            <person name="Heider J."/>
            <person name="Beck A."/>
            <person name="Heitmann K."/>
            <person name="Widdel F."/>
            <person name="Reinhardt R."/>
        </authorList>
    </citation>
    <scope>NUCLEOTIDE SEQUENCE [LARGE SCALE GENOMIC DNA]</scope>
    <source>
        <strain evidence="1 2">EbN1</strain>
    </source>
</reference>
<name>Q5P4X6_AROAE</name>
<organism evidence="1 2">
    <name type="scientific">Aromatoleum aromaticum (strain DSM 19018 / LMG 30748 / EbN1)</name>
    <name type="common">Azoarcus sp. (strain EbN1)</name>
    <dbReference type="NCBI Taxonomy" id="76114"/>
    <lineage>
        <taxon>Bacteria</taxon>
        <taxon>Pseudomonadati</taxon>
        <taxon>Pseudomonadota</taxon>
        <taxon>Betaproteobacteria</taxon>
        <taxon>Rhodocyclales</taxon>
        <taxon>Rhodocyclaceae</taxon>
        <taxon>Aromatoleum</taxon>
    </lineage>
</organism>
<dbReference type="eggNOG" id="ENOG5034C1J">
    <property type="taxonomic scope" value="Bacteria"/>
</dbReference>
<dbReference type="HOGENOM" id="CLU_1451630_0_0_4"/>
<dbReference type="AlphaFoldDB" id="Q5P4X6"/>
<dbReference type="RefSeq" id="WP_011237351.1">
    <property type="nucleotide sequence ID" value="NC_006513.1"/>
</dbReference>
<evidence type="ECO:0000313" key="1">
    <source>
        <dbReference type="EMBL" id="CAI07636.1"/>
    </source>
</evidence>
<accession>Q5P4X6</accession>
<dbReference type="KEGG" id="eba:ebA2688"/>
<gene>
    <name evidence="1" type="ORF">ebA2688</name>
</gene>
<protein>
    <submittedName>
        <fullName evidence="1">Uncharacterized protein</fullName>
    </submittedName>
</protein>